<organism evidence="1 2">
    <name type="scientific">Chlorella ohadii</name>
    <dbReference type="NCBI Taxonomy" id="2649997"/>
    <lineage>
        <taxon>Eukaryota</taxon>
        <taxon>Viridiplantae</taxon>
        <taxon>Chlorophyta</taxon>
        <taxon>core chlorophytes</taxon>
        <taxon>Trebouxiophyceae</taxon>
        <taxon>Chlorellales</taxon>
        <taxon>Chlorellaceae</taxon>
        <taxon>Chlorella clade</taxon>
        <taxon>Chlorella</taxon>
    </lineage>
</organism>
<reference evidence="1" key="1">
    <citation type="submission" date="2020-11" db="EMBL/GenBank/DDBJ databases">
        <title>Chlorella ohadii genome sequencing and assembly.</title>
        <authorList>
            <person name="Murik O."/>
            <person name="Treves H."/>
            <person name="Kedem I."/>
            <person name="Shotland Y."/>
            <person name="Kaplan A."/>
        </authorList>
    </citation>
    <scope>NUCLEOTIDE SEQUENCE</scope>
    <source>
        <strain evidence="1">1</strain>
    </source>
</reference>
<evidence type="ECO:0000313" key="2">
    <source>
        <dbReference type="Proteomes" id="UP001205105"/>
    </source>
</evidence>
<gene>
    <name evidence="1" type="ORF">COHA_003819</name>
</gene>
<dbReference type="Proteomes" id="UP001205105">
    <property type="component" value="Unassembled WGS sequence"/>
</dbReference>
<sequence>MNRRFSFCTHDLMNLDLDATVIGYKIPFNCSVGSLDTCVESTRGKWDDAMKYYVQQTMPNVTLSEYDVNIFE</sequence>
<evidence type="ECO:0000313" key="1">
    <source>
        <dbReference type="EMBL" id="KAI7842464.1"/>
    </source>
</evidence>
<comment type="caution">
    <text evidence="1">The sequence shown here is derived from an EMBL/GenBank/DDBJ whole genome shotgun (WGS) entry which is preliminary data.</text>
</comment>
<keyword evidence="2" id="KW-1185">Reference proteome</keyword>
<proteinExistence type="predicted"/>
<accession>A0AAD5H325</accession>
<dbReference type="EMBL" id="JADXDR010000052">
    <property type="protein sequence ID" value="KAI7842464.1"/>
    <property type="molecule type" value="Genomic_DNA"/>
</dbReference>
<protein>
    <submittedName>
        <fullName evidence="1">Uncharacterized protein</fullName>
    </submittedName>
</protein>
<dbReference type="AlphaFoldDB" id="A0AAD5H325"/>
<name>A0AAD5H325_9CHLO</name>